<name>A0AAV2EBD5_9ROSI</name>
<dbReference type="AlphaFoldDB" id="A0AAV2EBD5"/>
<keyword evidence="3" id="KW-1185">Reference proteome</keyword>
<protein>
    <submittedName>
        <fullName evidence="2">Uncharacterized protein</fullName>
    </submittedName>
</protein>
<dbReference type="Proteomes" id="UP001497516">
    <property type="component" value="Chromosome 4"/>
</dbReference>
<evidence type="ECO:0000313" key="2">
    <source>
        <dbReference type="EMBL" id="CAL1383231.1"/>
    </source>
</evidence>
<accession>A0AAV2EBD5</accession>
<sequence length="155" mass="17869">MILSDYAQPAPDHPSATILEEEEEEEGYKDMVKHTEVVIESSRDDHNHECPVVADHTFPHSTLSFEEAGMSEEMQEDLMKEIAWQLGLQSVLEEEEPERVQKEVVEDDESEAEEVLDHFPGVIPHEEGRGLKKQLASRPRTKLRWKRLAPTMSYM</sequence>
<dbReference type="EMBL" id="OZ034817">
    <property type="protein sequence ID" value="CAL1383231.1"/>
    <property type="molecule type" value="Genomic_DNA"/>
</dbReference>
<evidence type="ECO:0000256" key="1">
    <source>
        <dbReference type="SAM" id="MobiDB-lite"/>
    </source>
</evidence>
<gene>
    <name evidence="2" type="ORF">LTRI10_LOCUS24516</name>
</gene>
<proteinExistence type="predicted"/>
<organism evidence="2 3">
    <name type="scientific">Linum trigynum</name>
    <dbReference type="NCBI Taxonomy" id="586398"/>
    <lineage>
        <taxon>Eukaryota</taxon>
        <taxon>Viridiplantae</taxon>
        <taxon>Streptophyta</taxon>
        <taxon>Embryophyta</taxon>
        <taxon>Tracheophyta</taxon>
        <taxon>Spermatophyta</taxon>
        <taxon>Magnoliopsida</taxon>
        <taxon>eudicotyledons</taxon>
        <taxon>Gunneridae</taxon>
        <taxon>Pentapetalae</taxon>
        <taxon>rosids</taxon>
        <taxon>fabids</taxon>
        <taxon>Malpighiales</taxon>
        <taxon>Linaceae</taxon>
        <taxon>Linum</taxon>
    </lineage>
</organism>
<reference evidence="2 3" key="1">
    <citation type="submission" date="2024-04" db="EMBL/GenBank/DDBJ databases">
        <authorList>
            <person name="Fracassetti M."/>
        </authorList>
    </citation>
    <scope>NUCLEOTIDE SEQUENCE [LARGE SCALE GENOMIC DNA]</scope>
</reference>
<feature type="region of interest" description="Disordered" evidence="1">
    <location>
        <begin position="1"/>
        <end position="27"/>
    </location>
</feature>
<evidence type="ECO:0000313" key="3">
    <source>
        <dbReference type="Proteomes" id="UP001497516"/>
    </source>
</evidence>